<organism evidence="2">
    <name type="scientific">Brassica oleracea</name>
    <name type="common">Wild cabbage</name>
    <dbReference type="NCBI Taxonomy" id="3712"/>
    <lineage>
        <taxon>Eukaryota</taxon>
        <taxon>Viridiplantae</taxon>
        <taxon>Streptophyta</taxon>
        <taxon>Embryophyta</taxon>
        <taxon>Tracheophyta</taxon>
        <taxon>Spermatophyta</taxon>
        <taxon>Magnoliopsida</taxon>
        <taxon>eudicotyledons</taxon>
        <taxon>Gunneridae</taxon>
        <taxon>Pentapetalae</taxon>
        <taxon>rosids</taxon>
        <taxon>malvids</taxon>
        <taxon>Brassicales</taxon>
        <taxon>Brassicaceae</taxon>
        <taxon>Brassiceae</taxon>
        <taxon>Brassica</taxon>
    </lineage>
</organism>
<accession>A0A3P6G8N5</accession>
<protein>
    <submittedName>
        <fullName evidence="2">Uncharacterized protein</fullName>
    </submittedName>
</protein>
<feature type="region of interest" description="Disordered" evidence="1">
    <location>
        <begin position="1"/>
        <end position="27"/>
    </location>
</feature>
<feature type="compositionally biased region" description="Basic residues" evidence="1">
    <location>
        <begin position="1"/>
        <end position="20"/>
    </location>
</feature>
<reference evidence="2" key="1">
    <citation type="submission" date="2018-11" db="EMBL/GenBank/DDBJ databases">
        <authorList>
            <consortium name="Genoscope - CEA"/>
            <person name="William W."/>
        </authorList>
    </citation>
    <scope>NUCLEOTIDE SEQUENCE</scope>
</reference>
<dbReference type="AlphaFoldDB" id="A0A3P6G8N5"/>
<proteinExistence type="predicted"/>
<feature type="region of interest" description="Disordered" evidence="1">
    <location>
        <begin position="88"/>
        <end position="122"/>
    </location>
</feature>
<sequence>MRPRQGPKKPRHSSLRRGKRHADDRRDTCIDAELMGTRALKVITLIAGKRSSPELRPPEDEAVNTTRGLEYEATLSKGRRKQFDLLIESQSPQIQPGSGGQKVKQRNRRTGTKLTITIADRR</sequence>
<evidence type="ECO:0000256" key="1">
    <source>
        <dbReference type="SAM" id="MobiDB-lite"/>
    </source>
</evidence>
<dbReference type="EMBL" id="LR031879">
    <property type="protein sequence ID" value="VDD56446.1"/>
    <property type="molecule type" value="Genomic_DNA"/>
</dbReference>
<evidence type="ECO:0000313" key="2">
    <source>
        <dbReference type="EMBL" id="VDD56446.1"/>
    </source>
</evidence>
<name>A0A3P6G8N5_BRAOL</name>
<gene>
    <name evidence="2" type="ORF">BOLC8T49675H</name>
</gene>